<proteinExistence type="predicted"/>
<evidence type="ECO:0000313" key="1">
    <source>
        <dbReference type="EMBL" id="SIR98729.1"/>
    </source>
</evidence>
<reference evidence="2" key="1">
    <citation type="submission" date="2017-01" db="EMBL/GenBank/DDBJ databases">
        <authorList>
            <person name="Varghese N."/>
            <person name="Submissions S."/>
        </authorList>
    </citation>
    <scope>NUCLEOTIDE SEQUENCE [LARGE SCALE GENOMIC DNA]</scope>
    <source>
        <strain evidence="2">CGMCC 1.7737</strain>
    </source>
</reference>
<gene>
    <name evidence="1" type="ORF">SAMN05421858_5005</name>
</gene>
<sequence length="69" mass="7779">MLSVFTALLDKKLDMAGTVVDVKIPMEITGIEATDIWLRLTRQQIQLTQQTSHLATQLVTTRETHTSCH</sequence>
<dbReference type="AlphaFoldDB" id="A0A1N7FEE5"/>
<dbReference type="Proteomes" id="UP000186914">
    <property type="component" value="Unassembled WGS sequence"/>
</dbReference>
<accession>A0A1N7FEE5</accession>
<dbReference type="EMBL" id="FTNO01000008">
    <property type="protein sequence ID" value="SIR98729.1"/>
    <property type="molecule type" value="Genomic_DNA"/>
</dbReference>
<organism evidence="1 2">
    <name type="scientific">Haladaptatus litoreus</name>
    <dbReference type="NCBI Taxonomy" id="553468"/>
    <lineage>
        <taxon>Archaea</taxon>
        <taxon>Methanobacteriati</taxon>
        <taxon>Methanobacteriota</taxon>
        <taxon>Stenosarchaea group</taxon>
        <taxon>Halobacteria</taxon>
        <taxon>Halobacteriales</taxon>
        <taxon>Haladaptataceae</taxon>
        <taxon>Haladaptatus</taxon>
    </lineage>
</organism>
<evidence type="ECO:0000313" key="2">
    <source>
        <dbReference type="Proteomes" id="UP000186914"/>
    </source>
</evidence>
<keyword evidence="2" id="KW-1185">Reference proteome</keyword>
<protein>
    <submittedName>
        <fullName evidence="1">Uncharacterized protein</fullName>
    </submittedName>
</protein>
<name>A0A1N7FEE5_9EURY</name>